<protein>
    <submittedName>
        <fullName evidence="1">Uncharacterized protein</fullName>
    </submittedName>
</protein>
<proteinExistence type="predicted"/>
<dbReference type="Proteomes" id="UP000499080">
    <property type="component" value="Unassembled WGS sequence"/>
</dbReference>
<comment type="caution">
    <text evidence="1">The sequence shown here is derived from an EMBL/GenBank/DDBJ whole genome shotgun (WGS) entry which is preliminary data.</text>
</comment>
<gene>
    <name evidence="1" type="ORF">AVEN_272627_1</name>
</gene>
<name>A0A4Y2X8U6_ARAVE</name>
<accession>A0A4Y2X8U6</accession>
<evidence type="ECO:0000313" key="1">
    <source>
        <dbReference type="EMBL" id="GBO46085.1"/>
    </source>
</evidence>
<sequence length="9" mass="1014">VLLLLLMSL</sequence>
<keyword evidence="2" id="KW-1185">Reference proteome</keyword>
<reference evidence="1 2" key="1">
    <citation type="journal article" date="2019" name="Sci. Rep.">
        <title>Orb-weaving spider Araneus ventricosus genome elucidates the spidroin gene catalogue.</title>
        <authorList>
            <person name="Kono N."/>
            <person name="Nakamura H."/>
            <person name="Ohtoshi R."/>
            <person name="Moran D.A.P."/>
            <person name="Shinohara A."/>
            <person name="Yoshida Y."/>
            <person name="Fujiwara M."/>
            <person name="Mori M."/>
            <person name="Tomita M."/>
            <person name="Arakawa K."/>
        </authorList>
    </citation>
    <scope>NUCLEOTIDE SEQUENCE [LARGE SCALE GENOMIC DNA]</scope>
</reference>
<dbReference type="EMBL" id="BGPR01073547">
    <property type="protein sequence ID" value="GBO46085.1"/>
    <property type="molecule type" value="Genomic_DNA"/>
</dbReference>
<organism evidence="1 2">
    <name type="scientific">Araneus ventricosus</name>
    <name type="common">Orbweaver spider</name>
    <name type="synonym">Epeira ventricosa</name>
    <dbReference type="NCBI Taxonomy" id="182803"/>
    <lineage>
        <taxon>Eukaryota</taxon>
        <taxon>Metazoa</taxon>
        <taxon>Ecdysozoa</taxon>
        <taxon>Arthropoda</taxon>
        <taxon>Chelicerata</taxon>
        <taxon>Arachnida</taxon>
        <taxon>Araneae</taxon>
        <taxon>Araneomorphae</taxon>
        <taxon>Entelegynae</taxon>
        <taxon>Araneoidea</taxon>
        <taxon>Araneidae</taxon>
        <taxon>Araneus</taxon>
    </lineage>
</organism>
<feature type="non-terminal residue" evidence="1">
    <location>
        <position position="1"/>
    </location>
</feature>
<feature type="non-terminal residue" evidence="1">
    <location>
        <position position="9"/>
    </location>
</feature>
<evidence type="ECO:0000313" key="2">
    <source>
        <dbReference type="Proteomes" id="UP000499080"/>
    </source>
</evidence>